<evidence type="ECO:0000313" key="3">
    <source>
        <dbReference type="EMBL" id="CAH0380343.1"/>
    </source>
</evidence>
<dbReference type="InterPro" id="IPR011055">
    <property type="entry name" value="Dup_hybrid_motif"/>
</dbReference>
<accession>A0A8J2X4J1</accession>
<evidence type="ECO:0000313" key="4">
    <source>
        <dbReference type="Proteomes" id="UP000789595"/>
    </source>
</evidence>
<dbReference type="Proteomes" id="UP000789595">
    <property type="component" value="Unassembled WGS sequence"/>
</dbReference>
<dbReference type="Pfam" id="PF01551">
    <property type="entry name" value="Peptidase_M23"/>
    <property type="match status" value="1"/>
</dbReference>
<dbReference type="Gene3D" id="2.70.70.10">
    <property type="entry name" value="Glucose Permease (Domain IIA)"/>
    <property type="match status" value="1"/>
</dbReference>
<name>A0A8J2X4J1_9STRA</name>
<dbReference type="GO" id="GO:0004222">
    <property type="term" value="F:metalloendopeptidase activity"/>
    <property type="evidence" value="ECO:0007669"/>
    <property type="project" value="TreeGrafter"/>
</dbReference>
<dbReference type="AlphaFoldDB" id="A0A8J2X4J1"/>
<dbReference type="InterPro" id="IPR016047">
    <property type="entry name" value="M23ase_b-sheet_dom"/>
</dbReference>
<keyword evidence="4" id="KW-1185">Reference proteome</keyword>
<dbReference type="PANTHER" id="PTHR21666">
    <property type="entry name" value="PEPTIDASE-RELATED"/>
    <property type="match status" value="1"/>
</dbReference>
<dbReference type="OrthoDB" id="41845at2759"/>
<comment type="caution">
    <text evidence="3">The sequence shown here is derived from an EMBL/GenBank/DDBJ whole genome shotgun (WGS) entry which is preliminary data.</text>
</comment>
<feature type="domain" description="M23ase beta-sheet core" evidence="2">
    <location>
        <begin position="127"/>
        <end position="223"/>
    </location>
</feature>
<keyword evidence="1" id="KW-0732">Signal</keyword>
<proteinExistence type="predicted"/>
<sequence length="269" mass="29357">MRRRLVGALLLVHCCSGDDATAAVAVTAQLAETFAAACNATDFHALVDLPAAKYVHVMDFSRGIEAAISAKRGVPCVLRRLARRPANSRCARWYVGRYDEVRRNMYTTEMFENATKTIDGYAGIRDVHIGLDIGGPAGTPVYAPAQGVIQSFGYNPDAGDYGHVIVTEHVIEGVRCWMLFGHLDSASVAFKRVGQVVERGERIGAFGASHENGGWAPHVHFQVSLIPPATHDMPGVVSAAQRDRARLEYPDPRLIAGMLYHNLLSCDQW</sequence>
<feature type="signal peptide" evidence="1">
    <location>
        <begin position="1"/>
        <end position="17"/>
    </location>
</feature>
<protein>
    <recommendedName>
        <fullName evidence="2">M23ase beta-sheet core domain-containing protein</fullName>
    </recommendedName>
</protein>
<dbReference type="InterPro" id="IPR050570">
    <property type="entry name" value="Cell_wall_metabolism_enzyme"/>
</dbReference>
<dbReference type="EMBL" id="CAKKNE010000006">
    <property type="protein sequence ID" value="CAH0380343.1"/>
    <property type="molecule type" value="Genomic_DNA"/>
</dbReference>
<dbReference type="CDD" id="cd12797">
    <property type="entry name" value="M23_peptidase"/>
    <property type="match status" value="1"/>
</dbReference>
<organism evidence="3 4">
    <name type="scientific">Pelagomonas calceolata</name>
    <dbReference type="NCBI Taxonomy" id="35677"/>
    <lineage>
        <taxon>Eukaryota</taxon>
        <taxon>Sar</taxon>
        <taxon>Stramenopiles</taxon>
        <taxon>Ochrophyta</taxon>
        <taxon>Pelagophyceae</taxon>
        <taxon>Pelagomonadales</taxon>
        <taxon>Pelagomonadaceae</taxon>
        <taxon>Pelagomonas</taxon>
    </lineage>
</organism>
<evidence type="ECO:0000259" key="2">
    <source>
        <dbReference type="Pfam" id="PF01551"/>
    </source>
</evidence>
<reference evidence="3" key="1">
    <citation type="submission" date="2021-11" db="EMBL/GenBank/DDBJ databases">
        <authorList>
            <consortium name="Genoscope - CEA"/>
            <person name="William W."/>
        </authorList>
    </citation>
    <scope>NUCLEOTIDE SEQUENCE</scope>
</reference>
<gene>
    <name evidence="3" type="ORF">PECAL_6P19910</name>
</gene>
<dbReference type="PANTHER" id="PTHR21666:SF270">
    <property type="entry name" value="MUREIN HYDROLASE ACTIVATOR ENVC"/>
    <property type="match status" value="1"/>
</dbReference>
<dbReference type="SUPFAM" id="SSF51261">
    <property type="entry name" value="Duplicated hybrid motif"/>
    <property type="match status" value="1"/>
</dbReference>
<evidence type="ECO:0000256" key="1">
    <source>
        <dbReference type="SAM" id="SignalP"/>
    </source>
</evidence>
<feature type="chain" id="PRO_5035323284" description="M23ase beta-sheet core domain-containing protein" evidence="1">
    <location>
        <begin position="18"/>
        <end position="269"/>
    </location>
</feature>